<dbReference type="InterPro" id="IPR023774">
    <property type="entry name" value="Put_metal_dep_hydrolase_YfiT"/>
</dbReference>
<dbReference type="Pfam" id="PF12867">
    <property type="entry name" value="DinB_2"/>
    <property type="match status" value="1"/>
</dbReference>
<comment type="caution">
    <text evidence="6">The sequence shown here is derived from an EMBL/GenBank/DDBJ whole genome shotgun (WGS) entry which is preliminary data.</text>
</comment>
<keyword evidence="1" id="KW-0963">Cytoplasm</keyword>
<name>A0A3S0CJZ5_9FLAO</name>
<evidence type="ECO:0000313" key="6">
    <source>
        <dbReference type="EMBL" id="RTE53069.1"/>
    </source>
</evidence>
<evidence type="ECO:0000259" key="5">
    <source>
        <dbReference type="Pfam" id="PF12867"/>
    </source>
</evidence>
<dbReference type="AlphaFoldDB" id="A0A3S0CJZ5"/>
<keyword evidence="3 6" id="KW-0378">Hydrolase</keyword>
<dbReference type="OrthoDB" id="9796039at2"/>
<protein>
    <submittedName>
        <fullName evidence="6">Putative metal-dependent hydrolase</fullName>
    </submittedName>
</protein>
<evidence type="ECO:0000256" key="3">
    <source>
        <dbReference type="ARBA" id="ARBA00022801"/>
    </source>
</evidence>
<dbReference type="EMBL" id="RQPJ01000008">
    <property type="protein sequence ID" value="RTE53069.1"/>
    <property type="molecule type" value="Genomic_DNA"/>
</dbReference>
<dbReference type="RefSeq" id="WP_126162800.1">
    <property type="nucleotide sequence ID" value="NZ_RQPJ01000008.1"/>
</dbReference>
<sequence length="184" mass="21570">MKDSTLEQLRYPIGHFVFSPEVSDMVLSDWISQLEALPARLESLVTPLNEQQLNTPYRPGGWTVRQLVHHIADSHHHSYIRFKWALTEERPVIKAYYEKEWSKLFDANNAPISLSLDYLKALHAKLVYLLKNLTREQLDRVYIHPESEAEVSILENIGKYAWHGNHHLAHIEQLVKREGWKQVI</sequence>
<dbReference type="SUPFAM" id="SSF109854">
    <property type="entry name" value="DinB/YfiT-like putative metalloenzymes"/>
    <property type="match status" value="1"/>
</dbReference>
<dbReference type="GO" id="GO:0046872">
    <property type="term" value="F:metal ion binding"/>
    <property type="evidence" value="ECO:0007669"/>
    <property type="project" value="UniProtKB-KW"/>
</dbReference>
<gene>
    <name evidence="6" type="ORF">EHW67_12880</name>
</gene>
<evidence type="ECO:0000256" key="4">
    <source>
        <dbReference type="ARBA" id="ARBA00022833"/>
    </source>
</evidence>
<evidence type="ECO:0000256" key="1">
    <source>
        <dbReference type="ARBA" id="ARBA00022490"/>
    </source>
</evidence>
<proteinExistence type="inferred from homology"/>
<dbReference type="NCBIfam" id="NF009807">
    <property type="entry name" value="PRK13291.1"/>
    <property type="match status" value="1"/>
</dbReference>
<keyword evidence="4" id="KW-0862">Zinc</keyword>
<feature type="domain" description="DinB-like" evidence="5">
    <location>
        <begin position="33"/>
        <end position="171"/>
    </location>
</feature>
<dbReference type="InterPro" id="IPR024775">
    <property type="entry name" value="DinB-like"/>
</dbReference>
<dbReference type="Gene3D" id="1.20.120.450">
    <property type="entry name" value="dinb family like domain"/>
    <property type="match status" value="1"/>
</dbReference>
<organism evidence="6 7">
    <name type="scientific">Arenibacter aquaticus</name>
    <dbReference type="NCBI Taxonomy" id="2489054"/>
    <lineage>
        <taxon>Bacteria</taxon>
        <taxon>Pseudomonadati</taxon>
        <taxon>Bacteroidota</taxon>
        <taxon>Flavobacteriia</taxon>
        <taxon>Flavobacteriales</taxon>
        <taxon>Flavobacteriaceae</taxon>
        <taxon>Arenibacter</taxon>
    </lineage>
</organism>
<dbReference type="GO" id="GO:0016787">
    <property type="term" value="F:hydrolase activity"/>
    <property type="evidence" value="ECO:0007669"/>
    <property type="project" value="UniProtKB-KW"/>
</dbReference>
<reference evidence="6 7" key="1">
    <citation type="submission" date="2018-11" db="EMBL/GenBank/DDBJ databases">
        <title>Arenibacter aquaticus sp.nov., a marine bacterium isolated from surface seawater in the South China Sea.</title>
        <authorList>
            <person name="Guo J."/>
            <person name="Sun J."/>
        </authorList>
    </citation>
    <scope>NUCLEOTIDE SEQUENCE [LARGE SCALE GENOMIC DNA]</scope>
    <source>
        <strain evidence="6 7">GUO666</strain>
    </source>
</reference>
<keyword evidence="7" id="KW-1185">Reference proteome</keyword>
<evidence type="ECO:0000256" key="2">
    <source>
        <dbReference type="ARBA" id="ARBA00022723"/>
    </source>
</evidence>
<dbReference type="HAMAP" id="MF_01256">
    <property type="entry name" value="YfiT_hydrol"/>
    <property type="match status" value="1"/>
</dbReference>
<dbReference type="Proteomes" id="UP000267585">
    <property type="component" value="Unassembled WGS sequence"/>
</dbReference>
<dbReference type="InterPro" id="IPR034660">
    <property type="entry name" value="DinB/YfiT-like"/>
</dbReference>
<evidence type="ECO:0000313" key="7">
    <source>
        <dbReference type="Proteomes" id="UP000267585"/>
    </source>
</evidence>
<keyword evidence="2" id="KW-0479">Metal-binding</keyword>
<accession>A0A3S0CJZ5</accession>